<accession>A0A814GR43</accession>
<name>A0A814GR43_9BILA</name>
<comment type="caution">
    <text evidence="1">The sequence shown here is derived from an EMBL/GenBank/DDBJ whole genome shotgun (WGS) entry which is preliminary data.</text>
</comment>
<reference evidence="1" key="1">
    <citation type="submission" date="2021-02" db="EMBL/GenBank/DDBJ databases">
        <authorList>
            <person name="Nowell W R."/>
        </authorList>
    </citation>
    <scope>NUCLEOTIDE SEQUENCE</scope>
</reference>
<evidence type="ECO:0000313" key="2">
    <source>
        <dbReference type="Proteomes" id="UP000663870"/>
    </source>
</evidence>
<evidence type="ECO:0000313" key="1">
    <source>
        <dbReference type="EMBL" id="CAF0999911.1"/>
    </source>
</evidence>
<sequence length="146" mass="17236">MLQQGKQSLGVSTQDRLMSTSFRYEINKGKPDNSAARMQQTAQIEELYFKQQKQLTQDKYEQFKAKWAEQSAWSNIALRESAVDKQRQQELFLLRKAHLTARRAALATLLQNEQRVYEQEFYSKGKALYKDMYQIDPQCTPLDLYR</sequence>
<gene>
    <name evidence="1" type="ORF">JXQ802_LOCUS14117</name>
</gene>
<evidence type="ECO:0008006" key="3">
    <source>
        <dbReference type="Google" id="ProtNLM"/>
    </source>
</evidence>
<protein>
    <recommendedName>
        <fullName evidence="3">Flagellar FliJ protein</fullName>
    </recommendedName>
</protein>
<dbReference type="InterPro" id="IPR029375">
    <property type="entry name" value="CFAP141"/>
</dbReference>
<keyword evidence="2" id="KW-1185">Reference proteome</keyword>
<proteinExistence type="predicted"/>
<dbReference type="Pfam" id="PF15104">
    <property type="entry name" value="CFAP141"/>
    <property type="match status" value="1"/>
</dbReference>
<dbReference type="EMBL" id="CAJNOL010000312">
    <property type="protein sequence ID" value="CAF0999911.1"/>
    <property type="molecule type" value="Genomic_DNA"/>
</dbReference>
<organism evidence="1 2">
    <name type="scientific">Rotaria sordida</name>
    <dbReference type="NCBI Taxonomy" id="392033"/>
    <lineage>
        <taxon>Eukaryota</taxon>
        <taxon>Metazoa</taxon>
        <taxon>Spiralia</taxon>
        <taxon>Gnathifera</taxon>
        <taxon>Rotifera</taxon>
        <taxon>Eurotatoria</taxon>
        <taxon>Bdelloidea</taxon>
        <taxon>Philodinida</taxon>
        <taxon>Philodinidae</taxon>
        <taxon>Rotaria</taxon>
    </lineage>
</organism>
<dbReference type="Proteomes" id="UP000663870">
    <property type="component" value="Unassembled WGS sequence"/>
</dbReference>
<dbReference type="AlphaFoldDB" id="A0A814GR43"/>